<reference evidence="3" key="1">
    <citation type="submission" date="2019-12" db="EMBL/GenBank/DDBJ databases">
        <title>Genome sequence of Babesia ovis.</title>
        <authorList>
            <person name="Yamagishi J."/>
            <person name="Sevinc F."/>
            <person name="Xuan X."/>
        </authorList>
    </citation>
    <scope>NUCLEOTIDE SEQUENCE</scope>
    <source>
        <strain evidence="3">Selcuk</strain>
    </source>
</reference>
<keyword evidence="2" id="KW-1133">Transmembrane helix</keyword>
<organism evidence="3 4">
    <name type="scientific">Babesia ovis</name>
    <dbReference type="NCBI Taxonomy" id="5869"/>
    <lineage>
        <taxon>Eukaryota</taxon>
        <taxon>Sar</taxon>
        <taxon>Alveolata</taxon>
        <taxon>Apicomplexa</taxon>
        <taxon>Aconoidasida</taxon>
        <taxon>Piroplasmida</taxon>
        <taxon>Babesiidae</taxon>
        <taxon>Babesia</taxon>
    </lineage>
</organism>
<keyword evidence="4" id="KW-1185">Reference proteome</keyword>
<evidence type="ECO:0000313" key="4">
    <source>
        <dbReference type="Proteomes" id="UP001057455"/>
    </source>
</evidence>
<feature type="region of interest" description="Disordered" evidence="1">
    <location>
        <begin position="32"/>
        <end position="53"/>
    </location>
</feature>
<protein>
    <submittedName>
        <fullName evidence="3">Uncharacterized protein</fullName>
    </submittedName>
</protein>
<keyword evidence="2" id="KW-0472">Membrane</keyword>
<dbReference type="Proteomes" id="UP001057455">
    <property type="component" value="Unassembled WGS sequence"/>
</dbReference>
<dbReference type="AlphaFoldDB" id="A0A9W5WWE2"/>
<feature type="compositionally biased region" description="Polar residues" evidence="1">
    <location>
        <begin position="109"/>
        <end position="121"/>
    </location>
</feature>
<evidence type="ECO:0000256" key="1">
    <source>
        <dbReference type="SAM" id="MobiDB-lite"/>
    </source>
</evidence>
<dbReference type="EMBL" id="BLIY01000071">
    <property type="protein sequence ID" value="GFE56114.1"/>
    <property type="molecule type" value="Genomic_DNA"/>
</dbReference>
<evidence type="ECO:0000256" key="2">
    <source>
        <dbReference type="SAM" id="Phobius"/>
    </source>
</evidence>
<evidence type="ECO:0000313" key="3">
    <source>
        <dbReference type="EMBL" id="GFE56114.1"/>
    </source>
</evidence>
<keyword evidence="2" id="KW-0812">Transmembrane</keyword>
<accession>A0A9W5WWE2</accession>
<gene>
    <name evidence="3" type="ORF">BaOVIS_034790</name>
</gene>
<feature type="region of interest" description="Disordered" evidence="1">
    <location>
        <begin position="91"/>
        <end position="121"/>
    </location>
</feature>
<name>A0A9W5WWE2_BABOV</name>
<feature type="compositionally biased region" description="Basic residues" evidence="1">
    <location>
        <begin position="44"/>
        <end position="53"/>
    </location>
</feature>
<sequence>MYEQLEYYDKQGVLISDLFSTTHDLQTQLLKNGDHNPAAGNHNTPHRREARRSGRKGTILIGCVCFIIVCSVVAGTYVSLSQQDSFQLDAEDGDFLDGSSGGKDEEPESQQIIDANNQVWA</sequence>
<comment type="caution">
    <text evidence="3">The sequence shown here is derived from an EMBL/GenBank/DDBJ whole genome shotgun (WGS) entry which is preliminary data.</text>
</comment>
<feature type="transmembrane region" description="Helical" evidence="2">
    <location>
        <begin position="57"/>
        <end position="80"/>
    </location>
</feature>
<proteinExistence type="predicted"/>